<dbReference type="EMBL" id="SMLK01000001">
    <property type="protein sequence ID" value="TFZ08767.1"/>
    <property type="molecule type" value="Genomic_DNA"/>
</dbReference>
<feature type="transmembrane region" description="Helical" evidence="7">
    <location>
        <begin position="344"/>
        <end position="368"/>
    </location>
</feature>
<name>A0A4Z0CAT1_9BURK</name>
<keyword evidence="6 7" id="KW-0472">Membrane</keyword>
<keyword evidence="2" id="KW-0813">Transport</keyword>
<accession>A0A4Z0CAT1</accession>
<dbReference type="PANTHER" id="PTHR43738:SF1">
    <property type="entry name" value="HEMIN TRANSPORT SYSTEM PERMEASE PROTEIN HRTB-RELATED"/>
    <property type="match status" value="1"/>
</dbReference>
<evidence type="ECO:0000256" key="1">
    <source>
        <dbReference type="ARBA" id="ARBA00004651"/>
    </source>
</evidence>
<evidence type="ECO:0000256" key="2">
    <source>
        <dbReference type="ARBA" id="ARBA00022448"/>
    </source>
</evidence>
<evidence type="ECO:0000259" key="8">
    <source>
        <dbReference type="Pfam" id="PF02687"/>
    </source>
</evidence>
<evidence type="ECO:0000256" key="5">
    <source>
        <dbReference type="ARBA" id="ARBA00022989"/>
    </source>
</evidence>
<dbReference type="Pfam" id="PF02687">
    <property type="entry name" value="FtsX"/>
    <property type="match status" value="1"/>
</dbReference>
<proteinExistence type="predicted"/>
<evidence type="ECO:0000256" key="4">
    <source>
        <dbReference type="ARBA" id="ARBA00022692"/>
    </source>
</evidence>
<dbReference type="Proteomes" id="UP000297839">
    <property type="component" value="Unassembled WGS sequence"/>
</dbReference>
<evidence type="ECO:0000256" key="7">
    <source>
        <dbReference type="SAM" id="Phobius"/>
    </source>
</evidence>
<evidence type="ECO:0000256" key="3">
    <source>
        <dbReference type="ARBA" id="ARBA00022475"/>
    </source>
</evidence>
<keyword evidence="5 7" id="KW-1133">Transmembrane helix</keyword>
<feature type="domain" description="ABC3 transporter permease C-terminal" evidence="8">
    <location>
        <begin position="260"/>
        <end position="371"/>
    </location>
</feature>
<organism evidence="9 10">
    <name type="scientific">Ramlibacter humi</name>
    <dbReference type="NCBI Taxonomy" id="2530451"/>
    <lineage>
        <taxon>Bacteria</taxon>
        <taxon>Pseudomonadati</taxon>
        <taxon>Pseudomonadota</taxon>
        <taxon>Betaproteobacteria</taxon>
        <taxon>Burkholderiales</taxon>
        <taxon>Comamonadaceae</taxon>
        <taxon>Ramlibacter</taxon>
    </lineage>
</organism>
<dbReference type="InterPro" id="IPR003838">
    <property type="entry name" value="ABC3_permease_C"/>
</dbReference>
<keyword evidence="3" id="KW-1003">Cell membrane</keyword>
<dbReference type="GO" id="GO:0005886">
    <property type="term" value="C:plasma membrane"/>
    <property type="evidence" value="ECO:0007669"/>
    <property type="project" value="UniProtKB-SubCell"/>
</dbReference>
<dbReference type="OrthoDB" id="8578584at2"/>
<keyword evidence="4 7" id="KW-0812">Transmembrane</keyword>
<feature type="transmembrane region" description="Helical" evidence="7">
    <location>
        <begin position="246"/>
        <end position="272"/>
    </location>
</feature>
<dbReference type="PANTHER" id="PTHR43738">
    <property type="entry name" value="ABC TRANSPORTER, MEMBRANE PROTEIN"/>
    <property type="match status" value="1"/>
</dbReference>
<dbReference type="InterPro" id="IPR051125">
    <property type="entry name" value="ABC-4/HrtB_transporter"/>
</dbReference>
<evidence type="ECO:0000313" key="9">
    <source>
        <dbReference type="EMBL" id="TFZ08767.1"/>
    </source>
</evidence>
<comment type="subcellular location">
    <subcellularLocation>
        <location evidence="1">Cell membrane</location>
        <topology evidence="1">Multi-pass membrane protein</topology>
    </subcellularLocation>
</comment>
<evidence type="ECO:0000313" key="10">
    <source>
        <dbReference type="Proteomes" id="UP000297839"/>
    </source>
</evidence>
<feature type="transmembrane region" description="Helical" evidence="7">
    <location>
        <begin position="20"/>
        <end position="41"/>
    </location>
</feature>
<gene>
    <name evidence="9" type="ORF">EZ216_06380</name>
</gene>
<comment type="caution">
    <text evidence="9">The sequence shown here is derived from an EMBL/GenBank/DDBJ whole genome shotgun (WGS) entry which is preliminary data.</text>
</comment>
<evidence type="ECO:0000256" key="6">
    <source>
        <dbReference type="ARBA" id="ARBA00023136"/>
    </source>
</evidence>
<reference evidence="9 10" key="1">
    <citation type="submission" date="2019-03" db="EMBL/GenBank/DDBJ databases">
        <title>Ramlibacter sp. 18x22-1, whole genome shotgun sequence.</title>
        <authorList>
            <person name="Zhang X."/>
            <person name="Feng G."/>
            <person name="Zhu H."/>
        </authorList>
    </citation>
    <scope>NUCLEOTIDE SEQUENCE [LARGE SCALE GENOMIC DNA]</scope>
    <source>
        <strain evidence="9 10">18x22-1</strain>
    </source>
</reference>
<feature type="transmembrane region" description="Helical" evidence="7">
    <location>
        <begin position="311"/>
        <end position="332"/>
    </location>
</feature>
<dbReference type="AlphaFoldDB" id="A0A4Z0CAT1"/>
<dbReference type="RefSeq" id="WP_135248854.1">
    <property type="nucleotide sequence ID" value="NZ_SMLK01000001.1"/>
</dbReference>
<keyword evidence="10" id="KW-1185">Reference proteome</keyword>
<protein>
    <submittedName>
        <fullName evidence="9">FtsX-like permease family protein</fullName>
    </submittedName>
</protein>
<sequence>MIPLARRTLLHDWPRFLPSILAVGFSGVLLAVQVALVLGIFGSAAIPVTASTADLWAGYPGTQSVNFGRTVGPDVEMRLRAHPQVQDVEPYLWLEADWQAREGAAGSVPVFVSGIRTSPGAMLFAHALVPGLRAALDEPGAVVVDRSDLRQLGTPLGGWAWVNGRRVHLIAAIDGLRALGGVNVLASLETARTLGAPSRADGATYYVARLVAGADAKSVRRDFSPLPAIGAHEVWTAAQFARRSQLYWMFDTGAGVAVLFMALIVCVVGVVITSQSLTVVVASSSREYATLNALGASMSALGRVVVEQACWIGGIGLVLAVLGSTVLLAAASSYSVPVAMTPEAALACAAAVLVLALLSGAAALRGLLSADPASLLR</sequence>